<feature type="signal peptide" evidence="1">
    <location>
        <begin position="1"/>
        <end position="23"/>
    </location>
</feature>
<organism evidence="2">
    <name type="scientific">Oryza brachyantha</name>
    <name type="common">malo sina</name>
    <dbReference type="NCBI Taxonomy" id="4533"/>
    <lineage>
        <taxon>Eukaryota</taxon>
        <taxon>Viridiplantae</taxon>
        <taxon>Streptophyta</taxon>
        <taxon>Embryophyta</taxon>
        <taxon>Tracheophyta</taxon>
        <taxon>Spermatophyta</taxon>
        <taxon>Magnoliopsida</taxon>
        <taxon>Liliopsida</taxon>
        <taxon>Poales</taxon>
        <taxon>Poaceae</taxon>
        <taxon>BOP clade</taxon>
        <taxon>Oryzoideae</taxon>
        <taxon>Oryzeae</taxon>
        <taxon>Oryzinae</taxon>
        <taxon>Oryza</taxon>
    </lineage>
</organism>
<keyword evidence="1" id="KW-0732">Signal</keyword>
<keyword evidence="3" id="KW-1185">Reference proteome</keyword>
<dbReference type="EnsemblPlants" id="OB10G15100.1">
    <property type="protein sequence ID" value="OB10G15100.1"/>
    <property type="gene ID" value="OB10G15100"/>
</dbReference>
<evidence type="ECO:0000313" key="2">
    <source>
        <dbReference type="EnsemblPlants" id="OB10G15100.1"/>
    </source>
</evidence>
<dbReference type="OMA" id="VEYCIFT"/>
<name>J3N1W2_ORYBR</name>
<reference evidence="2" key="1">
    <citation type="journal article" date="2013" name="Nat. Commun.">
        <title>Whole-genome sequencing of Oryza brachyantha reveals mechanisms underlying Oryza genome evolution.</title>
        <authorList>
            <person name="Chen J."/>
            <person name="Huang Q."/>
            <person name="Gao D."/>
            <person name="Wang J."/>
            <person name="Lang Y."/>
            <person name="Liu T."/>
            <person name="Li B."/>
            <person name="Bai Z."/>
            <person name="Luis Goicoechea J."/>
            <person name="Liang C."/>
            <person name="Chen C."/>
            <person name="Zhang W."/>
            <person name="Sun S."/>
            <person name="Liao Y."/>
            <person name="Zhang X."/>
            <person name="Yang L."/>
            <person name="Song C."/>
            <person name="Wang M."/>
            <person name="Shi J."/>
            <person name="Liu G."/>
            <person name="Liu J."/>
            <person name="Zhou H."/>
            <person name="Zhou W."/>
            <person name="Yu Q."/>
            <person name="An N."/>
            <person name="Chen Y."/>
            <person name="Cai Q."/>
            <person name="Wang B."/>
            <person name="Liu B."/>
            <person name="Min J."/>
            <person name="Huang Y."/>
            <person name="Wu H."/>
            <person name="Li Z."/>
            <person name="Zhang Y."/>
            <person name="Yin Y."/>
            <person name="Song W."/>
            <person name="Jiang J."/>
            <person name="Jackson S.A."/>
            <person name="Wing R.A."/>
            <person name="Wang J."/>
            <person name="Chen M."/>
        </authorList>
    </citation>
    <scope>NUCLEOTIDE SEQUENCE [LARGE SCALE GENOMIC DNA]</scope>
    <source>
        <strain evidence="2">cv. IRGC 101232</strain>
    </source>
</reference>
<feature type="chain" id="PRO_5003774303" evidence="1">
    <location>
        <begin position="24"/>
        <end position="80"/>
    </location>
</feature>
<dbReference type="AlphaFoldDB" id="J3N1W2"/>
<sequence length="80" mass="9195">MDTRAATFFFLVLLIFQANPSAAVEYCIFTGARMLMCMQPTRGFGCMIDAATRHLKYKDSWCDDFFRGTCRCKLCRDTVD</sequence>
<evidence type="ECO:0000313" key="3">
    <source>
        <dbReference type="Proteomes" id="UP000006038"/>
    </source>
</evidence>
<accession>J3N1W2</accession>
<dbReference type="Proteomes" id="UP000006038">
    <property type="component" value="Chromosome 10"/>
</dbReference>
<evidence type="ECO:0000256" key="1">
    <source>
        <dbReference type="SAM" id="SignalP"/>
    </source>
</evidence>
<dbReference type="eggNOG" id="ENOG502R5YW">
    <property type="taxonomic scope" value="Eukaryota"/>
</dbReference>
<dbReference type="Gramene" id="OB10G15100.1">
    <property type="protein sequence ID" value="OB10G15100.1"/>
    <property type="gene ID" value="OB10G15100"/>
</dbReference>
<protein>
    <submittedName>
        <fullName evidence="2">Uncharacterized protein</fullName>
    </submittedName>
</protein>
<dbReference type="HOGENOM" id="CLU_170639_1_1_1"/>
<proteinExistence type="predicted"/>
<reference evidence="2" key="2">
    <citation type="submission" date="2013-04" db="UniProtKB">
        <authorList>
            <consortium name="EnsemblPlants"/>
        </authorList>
    </citation>
    <scope>IDENTIFICATION</scope>
</reference>